<feature type="compositionally biased region" description="Basic and acidic residues" evidence="9">
    <location>
        <begin position="178"/>
        <end position="203"/>
    </location>
</feature>
<comment type="caution">
    <text evidence="11">The sequence shown here is derived from an EMBL/GenBank/DDBJ whole genome shotgun (WGS) entry which is preliminary data.</text>
</comment>
<evidence type="ECO:0000259" key="10">
    <source>
        <dbReference type="Pfam" id="PF04696"/>
    </source>
</evidence>
<keyword evidence="8" id="KW-0175">Coiled coil</keyword>
<dbReference type="InterPro" id="IPR039853">
    <property type="entry name" value="Pinin"/>
</dbReference>
<comment type="subcellular location">
    <subcellularLocation>
        <location evidence="1">Nucleus</location>
    </subcellularLocation>
</comment>
<proteinExistence type="inferred from homology"/>
<dbReference type="InterPro" id="IPR006786">
    <property type="entry name" value="Pinin_SDK_MemA"/>
</dbReference>
<feature type="compositionally biased region" description="Basic and acidic residues" evidence="9">
    <location>
        <begin position="19"/>
        <end position="45"/>
    </location>
</feature>
<evidence type="ECO:0000256" key="6">
    <source>
        <dbReference type="ARBA" id="ARBA00023187"/>
    </source>
</evidence>
<dbReference type="PANTHER" id="PTHR12707">
    <property type="entry name" value="PINN"/>
    <property type="match status" value="1"/>
</dbReference>
<feature type="region of interest" description="Disordered" evidence="9">
    <location>
        <begin position="1"/>
        <end position="45"/>
    </location>
</feature>
<dbReference type="Pfam" id="PF04696">
    <property type="entry name" value="Pinin_SDK_memA"/>
    <property type="match status" value="1"/>
</dbReference>
<dbReference type="Proteomes" id="UP000716291">
    <property type="component" value="Unassembled WGS sequence"/>
</dbReference>
<feature type="compositionally biased region" description="Polar residues" evidence="9">
    <location>
        <begin position="1"/>
        <end position="15"/>
    </location>
</feature>
<evidence type="ECO:0000256" key="7">
    <source>
        <dbReference type="ARBA" id="ARBA00023242"/>
    </source>
</evidence>
<dbReference type="OrthoDB" id="330772at2759"/>
<dbReference type="AlphaFoldDB" id="A0A9P6X1Z8"/>
<feature type="region of interest" description="Disordered" evidence="9">
    <location>
        <begin position="177"/>
        <end position="203"/>
    </location>
</feature>
<sequence length="203" mass="23976">MVQSSIVIPTNSSVAPSKRAVDETEDKTTENEKPQEIKRPRLEINEAGRNRNKRLFGVLLGTLNKFKDDTEQTSEVDKKRREINQKLQEKLDSEKRAIVEKIEARKLEKERMEQMKKKEEEKIIAEKKELFEVEQKKMLANFLRTTTEPNLYYLPDKLTDEMSQTIEKQVQDALAAKRSFEGRREMRMQDRRDDDKLSDNEDD</sequence>
<keyword evidence="4" id="KW-0805">Transcription regulation</keyword>
<reference evidence="11" key="1">
    <citation type="journal article" date="2020" name="Microb. Genom.">
        <title>Genetic diversity of clinical and environmental Mucorales isolates obtained from an investigation of mucormycosis cases among solid organ transplant recipients.</title>
        <authorList>
            <person name="Nguyen M.H."/>
            <person name="Kaul D."/>
            <person name="Muto C."/>
            <person name="Cheng S.J."/>
            <person name="Richter R.A."/>
            <person name="Bruno V.M."/>
            <person name="Liu G."/>
            <person name="Beyhan S."/>
            <person name="Sundermann A.J."/>
            <person name="Mounaud S."/>
            <person name="Pasculle A.W."/>
            <person name="Nierman W.C."/>
            <person name="Driscoll E."/>
            <person name="Cumbie R."/>
            <person name="Clancy C.J."/>
            <person name="Dupont C.L."/>
        </authorList>
    </citation>
    <scope>NUCLEOTIDE SEQUENCE</scope>
    <source>
        <strain evidence="11">GL11</strain>
    </source>
</reference>
<evidence type="ECO:0000313" key="12">
    <source>
        <dbReference type="Proteomes" id="UP000716291"/>
    </source>
</evidence>
<evidence type="ECO:0000256" key="1">
    <source>
        <dbReference type="ARBA" id="ARBA00004123"/>
    </source>
</evidence>
<keyword evidence="5" id="KW-0804">Transcription</keyword>
<accession>A0A9P6X1Z8</accession>
<evidence type="ECO:0000313" key="11">
    <source>
        <dbReference type="EMBL" id="KAG1303562.1"/>
    </source>
</evidence>
<gene>
    <name evidence="11" type="ORF">G6F64_009967</name>
</gene>
<keyword evidence="7" id="KW-0539">Nucleus</keyword>
<dbReference type="GO" id="GO:0071013">
    <property type="term" value="C:catalytic step 2 spliceosome"/>
    <property type="evidence" value="ECO:0007669"/>
    <property type="project" value="TreeGrafter"/>
</dbReference>
<evidence type="ECO:0000256" key="5">
    <source>
        <dbReference type="ARBA" id="ARBA00023163"/>
    </source>
</evidence>
<name>A0A9P6X1Z8_RHIOR</name>
<evidence type="ECO:0000256" key="8">
    <source>
        <dbReference type="SAM" id="Coils"/>
    </source>
</evidence>
<evidence type="ECO:0000256" key="9">
    <source>
        <dbReference type="SAM" id="MobiDB-lite"/>
    </source>
</evidence>
<keyword evidence="3" id="KW-0507">mRNA processing</keyword>
<organism evidence="11 12">
    <name type="scientific">Rhizopus oryzae</name>
    <name type="common">Mucormycosis agent</name>
    <name type="synonym">Rhizopus arrhizus var. delemar</name>
    <dbReference type="NCBI Taxonomy" id="64495"/>
    <lineage>
        <taxon>Eukaryota</taxon>
        <taxon>Fungi</taxon>
        <taxon>Fungi incertae sedis</taxon>
        <taxon>Mucoromycota</taxon>
        <taxon>Mucoromycotina</taxon>
        <taxon>Mucoromycetes</taxon>
        <taxon>Mucorales</taxon>
        <taxon>Mucorineae</taxon>
        <taxon>Rhizopodaceae</taxon>
        <taxon>Rhizopus</taxon>
    </lineage>
</organism>
<evidence type="ECO:0000256" key="2">
    <source>
        <dbReference type="ARBA" id="ARBA00010386"/>
    </source>
</evidence>
<keyword evidence="6" id="KW-0508">mRNA splicing</keyword>
<protein>
    <recommendedName>
        <fullName evidence="10">Pinin/SDK/MemA protein domain-containing protein</fullName>
    </recommendedName>
</protein>
<evidence type="ECO:0000256" key="3">
    <source>
        <dbReference type="ARBA" id="ARBA00022664"/>
    </source>
</evidence>
<dbReference type="EMBL" id="JAANQT010001937">
    <property type="protein sequence ID" value="KAG1303562.1"/>
    <property type="molecule type" value="Genomic_DNA"/>
</dbReference>
<dbReference type="GO" id="GO:0006397">
    <property type="term" value="P:mRNA processing"/>
    <property type="evidence" value="ECO:0007669"/>
    <property type="project" value="UniProtKB-KW"/>
</dbReference>
<keyword evidence="12" id="KW-1185">Reference proteome</keyword>
<feature type="coiled-coil region" evidence="8">
    <location>
        <begin position="76"/>
        <end position="136"/>
    </location>
</feature>
<feature type="domain" description="Pinin/SDK/MemA protein" evidence="10">
    <location>
        <begin position="48"/>
        <end position="171"/>
    </location>
</feature>
<dbReference type="PANTHER" id="PTHR12707:SF0">
    <property type="entry name" value="PININ"/>
    <property type="match status" value="1"/>
</dbReference>
<comment type="similarity">
    <text evidence="2">Belongs to the pinin family.</text>
</comment>
<evidence type="ECO:0000256" key="4">
    <source>
        <dbReference type="ARBA" id="ARBA00023015"/>
    </source>
</evidence>
<dbReference type="GO" id="GO:0008380">
    <property type="term" value="P:RNA splicing"/>
    <property type="evidence" value="ECO:0007669"/>
    <property type="project" value="UniProtKB-KW"/>
</dbReference>